<reference evidence="9 10" key="1">
    <citation type="journal article" date="2016" name="Nat. Commun.">
        <title>Thousands of microbial genomes shed light on interconnected biogeochemical processes in an aquifer system.</title>
        <authorList>
            <person name="Anantharaman K."/>
            <person name="Brown C.T."/>
            <person name="Hug L.A."/>
            <person name="Sharon I."/>
            <person name="Castelle C.J."/>
            <person name="Probst A.J."/>
            <person name="Thomas B.C."/>
            <person name="Singh A."/>
            <person name="Wilkins M.J."/>
            <person name="Karaoz U."/>
            <person name="Brodie E.L."/>
            <person name="Williams K.H."/>
            <person name="Hubbard S.S."/>
            <person name="Banfield J.F."/>
        </authorList>
    </citation>
    <scope>NUCLEOTIDE SEQUENCE [LARGE SCALE GENOMIC DNA]</scope>
</reference>
<dbReference type="Gene3D" id="1.10.3720.10">
    <property type="entry name" value="MetI-like"/>
    <property type="match status" value="1"/>
</dbReference>
<evidence type="ECO:0000313" key="10">
    <source>
        <dbReference type="Proteomes" id="UP000177701"/>
    </source>
</evidence>
<evidence type="ECO:0000256" key="1">
    <source>
        <dbReference type="ARBA" id="ARBA00004651"/>
    </source>
</evidence>
<evidence type="ECO:0000313" key="9">
    <source>
        <dbReference type="EMBL" id="OGD17255.1"/>
    </source>
</evidence>
<evidence type="ECO:0000259" key="8">
    <source>
        <dbReference type="PROSITE" id="PS50928"/>
    </source>
</evidence>
<dbReference type="InterPro" id="IPR000515">
    <property type="entry name" value="MetI-like"/>
</dbReference>
<keyword evidence="6 7" id="KW-0472">Membrane</keyword>
<name>A0A1F5AFI8_9BACT</name>
<evidence type="ECO:0000256" key="6">
    <source>
        <dbReference type="ARBA" id="ARBA00023136"/>
    </source>
</evidence>
<evidence type="ECO:0000256" key="7">
    <source>
        <dbReference type="RuleBase" id="RU363032"/>
    </source>
</evidence>
<accession>A0A1F5AFI8</accession>
<dbReference type="STRING" id="1797291.A2V47_07420"/>
<dbReference type="GO" id="GO:0005886">
    <property type="term" value="C:plasma membrane"/>
    <property type="evidence" value="ECO:0007669"/>
    <property type="project" value="UniProtKB-SubCell"/>
</dbReference>
<dbReference type="PANTHER" id="PTHR32243">
    <property type="entry name" value="MALTOSE TRANSPORT SYSTEM PERMEASE-RELATED"/>
    <property type="match status" value="1"/>
</dbReference>
<dbReference type="AlphaFoldDB" id="A0A1F5AFI8"/>
<dbReference type="PANTHER" id="PTHR32243:SF18">
    <property type="entry name" value="INNER MEMBRANE ABC TRANSPORTER PERMEASE PROTEIN YCJP"/>
    <property type="match status" value="1"/>
</dbReference>
<feature type="transmembrane region" description="Helical" evidence="7">
    <location>
        <begin position="154"/>
        <end position="177"/>
    </location>
</feature>
<proteinExistence type="inferred from homology"/>
<protein>
    <submittedName>
        <fullName evidence="9">ABC transporter permease</fullName>
    </submittedName>
</protein>
<evidence type="ECO:0000256" key="5">
    <source>
        <dbReference type="ARBA" id="ARBA00022989"/>
    </source>
</evidence>
<sequence length="291" mass="32716">MNRTTKRLTERIFLYFAVIIILISVLVPFAWMISGSFKTRLEIQASDSKIAGKEPSWIPRNFTLVNYKTVNKEVKIFDYFKNSIIISLGTMFFSVVIATLAAYAISRFSFPGRTAYSISVLSTQMFPGILFLIPYFVMFIWIRKIIGLPMRDTYWGMIFTYTSFSLPFSIWMLRGYLNTIPREIDEQAQIDGCSKAGALFRVIIPLARPGIAAVGIYGFVMAWNEVLFASVLTGNETTTVAIGILRYITAQEARWGGMMAACILVSLPVLIFFTVLQKQFVQGLVAGATKG</sequence>
<keyword evidence="4 7" id="KW-0812">Transmembrane</keyword>
<dbReference type="PROSITE" id="PS50928">
    <property type="entry name" value="ABC_TM1"/>
    <property type="match status" value="1"/>
</dbReference>
<organism evidence="9 10">
    <name type="scientific">Candidatus Sediminicultor quintus</name>
    <dbReference type="NCBI Taxonomy" id="1797291"/>
    <lineage>
        <taxon>Bacteria</taxon>
        <taxon>Pseudomonadati</taxon>
        <taxon>Atribacterota</taxon>
        <taxon>Candidatus Phoenicimicrobiia</taxon>
        <taxon>Candidatus Pheonicimicrobiales</taxon>
        <taxon>Candidatus Phoenicimicrobiaceae</taxon>
        <taxon>Candidatus Sediminicultor</taxon>
    </lineage>
</organism>
<dbReference type="EMBL" id="MEYH01000012">
    <property type="protein sequence ID" value="OGD17255.1"/>
    <property type="molecule type" value="Genomic_DNA"/>
</dbReference>
<evidence type="ECO:0000256" key="3">
    <source>
        <dbReference type="ARBA" id="ARBA00022475"/>
    </source>
</evidence>
<dbReference type="CDD" id="cd06261">
    <property type="entry name" value="TM_PBP2"/>
    <property type="match status" value="1"/>
</dbReference>
<keyword evidence="3" id="KW-1003">Cell membrane</keyword>
<dbReference type="GO" id="GO:0055085">
    <property type="term" value="P:transmembrane transport"/>
    <property type="evidence" value="ECO:0007669"/>
    <property type="project" value="InterPro"/>
</dbReference>
<dbReference type="InterPro" id="IPR035906">
    <property type="entry name" value="MetI-like_sf"/>
</dbReference>
<keyword evidence="2 7" id="KW-0813">Transport</keyword>
<evidence type="ECO:0000256" key="4">
    <source>
        <dbReference type="ARBA" id="ARBA00022692"/>
    </source>
</evidence>
<feature type="transmembrane region" description="Helical" evidence="7">
    <location>
        <begin position="255"/>
        <end position="276"/>
    </location>
</feature>
<dbReference type="SUPFAM" id="SSF161098">
    <property type="entry name" value="MetI-like"/>
    <property type="match status" value="1"/>
</dbReference>
<feature type="transmembrane region" description="Helical" evidence="7">
    <location>
        <begin position="12"/>
        <end position="33"/>
    </location>
</feature>
<gene>
    <name evidence="9" type="ORF">A2V47_07420</name>
</gene>
<dbReference type="InterPro" id="IPR050901">
    <property type="entry name" value="BP-dep_ABC_trans_perm"/>
</dbReference>
<dbReference type="Proteomes" id="UP000177701">
    <property type="component" value="Unassembled WGS sequence"/>
</dbReference>
<evidence type="ECO:0000256" key="2">
    <source>
        <dbReference type="ARBA" id="ARBA00022448"/>
    </source>
</evidence>
<keyword evidence="5 7" id="KW-1133">Transmembrane helix</keyword>
<feature type="domain" description="ABC transmembrane type-1" evidence="8">
    <location>
        <begin position="80"/>
        <end position="276"/>
    </location>
</feature>
<feature type="transmembrane region" description="Helical" evidence="7">
    <location>
        <begin position="226"/>
        <end position="248"/>
    </location>
</feature>
<comment type="caution">
    <text evidence="9">The sequence shown here is derived from an EMBL/GenBank/DDBJ whole genome shotgun (WGS) entry which is preliminary data.</text>
</comment>
<comment type="similarity">
    <text evidence="7">Belongs to the binding-protein-dependent transport system permease family.</text>
</comment>
<feature type="transmembrane region" description="Helical" evidence="7">
    <location>
        <begin position="198"/>
        <end position="220"/>
    </location>
</feature>
<comment type="subcellular location">
    <subcellularLocation>
        <location evidence="1 7">Cell membrane</location>
        <topology evidence="1 7">Multi-pass membrane protein</topology>
    </subcellularLocation>
</comment>
<feature type="transmembrane region" description="Helical" evidence="7">
    <location>
        <begin position="118"/>
        <end position="142"/>
    </location>
</feature>
<feature type="transmembrane region" description="Helical" evidence="7">
    <location>
        <begin position="84"/>
        <end position="106"/>
    </location>
</feature>
<dbReference type="Pfam" id="PF00528">
    <property type="entry name" value="BPD_transp_1"/>
    <property type="match status" value="1"/>
</dbReference>